<dbReference type="EMBL" id="JARXHW010000002">
    <property type="protein sequence ID" value="MDQ8206218.1"/>
    <property type="molecule type" value="Genomic_DNA"/>
</dbReference>
<evidence type="ECO:0000313" key="1">
    <source>
        <dbReference type="EMBL" id="MDQ8206218.1"/>
    </source>
</evidence>
<proteinExistence type="predicted"/>
<name>A0ABU1AQ04_9BACT</name>
<reference evidence="1 2" key="1">
    <citation type="submission" date="2023-04" db="EMBL/GenBank/DDBJ databases">
        <title>A novel bacteria isolated from coastal sediment.</title>
        <authorList>
            <person name="Liu X.-J."/>
            <person name="Du Z.-J."/>
        </authorList>
    </citation>
    <scope>NUCLEOTIDE SEQUENCE [LARGE SCALE GENOMIC DNA]</scope>
    <source>
        <strain evidence="1 2">SDUM461003</strain>
    </source>
</reference>
<accession>A0ABU1AQ04</accession>
<sequence length="54" mass="6106">MKYLKYKMTSNETSGLKREFTNKAEALSAARTQVKAGWSAKVTDMTTKTVIFDK</sequence>
<evidence type="ECO:0000313" key="2">
    <source>
        <dbReference type="Proteomes" id="UP001225316"/>
    </source>
</evidence>
<dbReference type="RefSeq" id="WP_308948229.1">
    <property type="nucleotide sequence ID" value="NZ_JARXHW010000002.1"/>
</dbReference>
<comment type="caution">
    <text evidence="1">The sequence shown here is derived from an EMBL/GenBank/DDBJ whole genome shotgun (WGS) entry which is preliminary data.</text>
</comment>
<organism evidence="1 2">
    <name type="scientific">Thalassobacterium maritimum</name>
    <dbReference type="NCBI Taxonomy" id="3041265"/>
    <lineage>
        <taxon>Bacteria</taxon>
        <taxon>Pseudomonadati</taxon>
        <taxon>Verrucomicrobiota</taxon>
        <taxon>Opitutia</taxon>
        <taxon>Puniceicoccales</taxon>
        <taxon>Coraliomargaritaceae</taxon>
        <taxon>Thalassobacterium</taxon>
    </lineage>
</organism>
<dbReference type="Proteomes" id="UP001225316">
    <property type="component" value="Unassembled WGS sequence"/>
</dbReference>
<gene>
    <name evidence="1" type="ORF">QEH52_01760</name>
</gene>
<protein>
    <submittedName>
        <fullName evidence="1">Uncharacterized protein</fullName>
    </submittedName>
</protein>
<keyword evidence="2" id="KW-1185">Reference proteome</keyword>